<accession>A0A538UCR1</accession>
<feature type="chain" id="PRO_5021831012" description="Porin family protein" evidence="1">
    <location>
        <begin position="22"/>
        <end position="162"/>
    </location>
</feature>
<evidence type="ECO:0008006" key="4">
    <source>
        <dbReference type="Google" id="ProtNLM"/>
    </source>
</evidence>
<evidence type="ECO:0000256" key="1">
    <source>
        <dbReference type="SAM" id="SignalP"/>
    </source>
</evidence>
<reference evidence="2 3" key="1">
    <citation type="journal article" date="2019" name="Nat. Microbiol.">
        <title>Mediterranean grassland soil C-N compound turnover is dependent on rainfall and depth, and is mediated by genomically divergent microorganisms.</title>
        <authorList>
            <person name="Diamond S."/>
            <person name="Andeer P.F."/>
            <person name="Li Z."/>
            <person name="Crits-Christoph A."/>
            <person name="Burstein D."/>
            <person name="Anantharaman K."/>
            <person name="Lane K.R."/>
            <person name="Thomas B.C."/>
            <person name="Pan C."/>
            <person name="Northen T.R."/>
            <person name="Banfield J.F."/>
        </authorList>
    </citation>
    <scope>NUCLEOTIDE SEQUENCE [LARGE SCALE GENOMIC DNA]</scope>
    <source>
        <strain evidence="2">WS_11</strain>
    </source>
</reference>
<proteinExistence type="predicted"/>
<dbReference type="Proteomes" id="UP000319771">
    <property type="component" value="Unassembled WGS sequence"/>
</dbReference>
<comment type="caution">
    <text evidence="2">The sequence shown here is derived from an EMBL/GenBank/DDBJ whole genome shotgun (WGS) entry which is preliminary data.</text>
</comment>
<protein>
    <recommendedName>
        <fullName evidence="4">Porin family protein</fullName>
    </recommendedName>
</protein>
<dbReference type="Gene3D" id="2.40.160.20">
    <property type="match status" value="1"/>
</dbReference>
<sequence length="162" mass="17213">MFKRLIILCALGALLPVSAFAEGVAVTSLGVRGGFSTSPDQLVLGGQMSVGDIAPNLSFDPNVELGFGDDVTLVSFNMDMHYHFDLARSAWRPYVGAGAGINLIRFDAPPGYDDSYTKVAGELIVGTSVPTQGHQFFGEFKLGLGDSATPDLKLLVGLNFKR</sequence>
<evidence type="ECO:0000313" key="3">
    <source>
        <dbReference type="Proteomes" id="UP000319771"/>
    </source>
</evidence>
<dbReference type="AlphaFoldDB" id="A0A538UCR1"/>
<organism evidence="2 3">
    <name type="scientific">Eiseniibacteriota bacterium</name>
    <dbReference type="NCBI Taxonomy" id="2212470"/>
    <lineage>
        <taxon>Bacteria</taxon>
        <taxon>Candidatus Eiseniibacteriota</taxon>
    </lineage>
</organism>
<gene>
    <name evidence="2" type="ORF">E6K81_03485</name>
</gene>
<name>A0A538UCR1_UNCEI</name>
<keyword evidence="1" id="KW-0732">Signal</keyword>
<feature type="signal peptide" evidence="1">
    <location>
        <begin position="1"/>
        <end position="21"/>
    </location>
</feature>
<dbReference type="SUPFAM" id="SSF56925">
    <property type="entry name" value="OMPA-like"/>
    <property type="match status" value="1"/>
</dbReference>
<dbReference type="EMBL" id="VBPB01000051">
    <property type="protein sequence ID" value="TMQ73685.1"/>
    <property type="molecule type" value="Genomic_DNA"/>
</dbReference>
<evidence type="ECO:0000313" key="2">
    <source>
        <dbReference type="EMBL" id="TMQ73685.1"/>
    </source>
</evidence>
<dbReference type="InterPro" id="IPR011250">
    <property type="entry name" value="OMP/PagP_B-barrel"/>
</dbReference>